<sequence length="67" mass="8037">MIEFGRSAVAHNFLKHAEKNRLFKERNQNPQRKFTFSVGFIRLGRLWNILFCVKIFKKMNLFLGSYV</sequence>
<name>A0A243B1H0_BACTU</name>
<evidence type="ECO:0000313" key="2">
    <source>
        <dbReference type="Proteomes" id="UP000195089"/>
    </source>
</evidence>
<accession>A0A243B1H0</accession>
<organism evidence="1 2">
    <name type="scientific">Bacillus thuringiensis serovar pingluonsis</name>
    <dbReference type="NCBI Taxonomy" id="180881"/>
    <lineage>
        <taxon>Bacteria</taxon>
        <taxon>Bacillati</taxon>
        <taxon>Bacillota</taxon>
        <taxon>Bacilli</taxon>
        <taxon>Bacillales</taxon>
        <taxon>Bacillaceae</taxon>
        <taxon>Bacillus</taxon>
        <taxon>Bacillus cereus group</taxon>
    </lineage>
</organism>
<reference evidence="1 2" key="1">
    <citation type="submission" date="2016-10" db="EMBL/GenBank/DDBJ databases">
        <title>Comparative genomics of Bacillus thuringiensis reveals a path to pathogens against multiple invertebrate hosts.</title>
        <authorList>
            <person name="Zheng J."/>
            <person name="Gao Q."/>
            <person name="Liu H."/>
            <person name="Peng D."/>
            <person name="Ruan L."/>
            <person name="Sun M."/>
        </authorList>
    </citation>
    <scope>NUCLEOTIDE SEQUENCE [LARGE SCALE GENOMIC DNA]</scope>
    <source>
        <strain evidence="1">BGSC 4BX1</strain>
    </source>
</reference>
<comment type="caution">
    <text evidence="1">The sequence shown here is derived from an EMBL/GenBank/DDBJ whole genome shotgun (WGS) entry which is preliminary data.</text>
</comment>
<protein>
    <submittedName>
        <fullName evidence="1">Uncharacterized protein</fullName>
    </submittedName>
</protein>
<evidence type="ECO:0000313" key="1">
    <source>
        <dbReference type="EMBL" id="OTY36422.1"/>
    </source>
</evidence>
<gene>
    <name evidence="1" type="ORF">BK742_25340</name>
</gene>
<proteinExistence type="predicted"/>
<dbReference type="EMBL" id="NFDL01000110">
    <property type="protein sequence ID" value="OTY36422.1"/>
    <property type="molecule type" value="Genomic_DNA"/>
</dbReference>
<dbReference type="Proteomes" id="UP000195089">
    <property type="component" value="Unassembled WGS sequence"/>
</dbReference>
<dbReference type="AlphaFoldDB" id="A0A243B1H0"/>